<organism evidence="3">
    <name type="scientific">Mus musculus</name>
    <name type="common">Mouse</name>
    <dbReference type="NCBI Taxonomy" id="10090"/>
    <lineage>
        <taxon>Eukaryota</taxon>
        <taxon>Metazoa</taxon>
        <taxon>Chordata</taxon>
        <taxon>Craniata</taxon>
        <taxon>Vertebrata</taxon>
        <taxon>Euteleostomi</taxon>
        <taxon>Mammalia</taxon>
        <taxon>Eutheria</taxon>
        <taxon>Euarchontoglires</taxon>
        <taxon>Glires</taxon>
        <taxon>Rodentia</taxon>
        <taxon>Myomorpha</taxon>
        <taxon>Muroidea</taxon>
        <taxon>Muridae</taxon>
        <taxon>Murinae</taxon>
        <taxon>Mus</taxon>
        <taxon>Mus</taxon>
    </lineage>
</organism>
<accession>Q3TSW8</accession>
<reference evidence="3" key="1">
    <citation type="journal article" date="1999" name="Methods Enzymol.">
        <title>High-efficiency full-length cDNA cloning.</title>
        <authorList>
            <person name="Carninci P."/>
            <person name="Hayashizaki Y."/>
        </authorList>
    </citation>
    <scope>NUCLEOTIDE SEQUENCE</scope>
    <source>
        <strain evidence="3">C57BL/6J</strain>
        <tissue evidence="3">Thymus</tissue>
    </source>
</reference>
<dbReference type="MGI" id="MGI:1916196">
    <property type="gene designation" value="1500002C15Rik"/>
</dbReference>
<proteinExistence type="evidence at transcript level"/>
<reference evidence="3" key="3">
    <citation type="journal article" date="2000" name="Genome Res.">
        <title>RIKEN integrated sequence analysis (RISA) system--384-format sequencing pipeline with 384 multicapillary sequencer.</title>
        <authorList>
            <person name="Shibata K."/>
            <person name="Itoh M."/>
            <person name="Aizawa K."/>
            <person name="Nagaoka S."/>
            <person name="Sasaki N."/>
            <person name="Carninci P."/>
            <person name="Konno H."/>
            <person name="Akiyama J."/>
            <person name="Nishi K."/>
            <person name="Kitsunai T."/>
            <person name="Tashiro H."/>
            <person name="Itoh M."/>
            <person name="Sumi N."/>
            <person name="Ishii Y."/>
            <person name="Nakamura S."/>
            <person name="Hazama M."/>
            <person name="Nishine T."/>
            <person name="Harada A."/>
            <person name="Yamamoto R."/>
            <person name="Matsumoto H."/>
            <person name="Sakaguchi S."/>
            <person name="Ikegami T."/>
            <person name="Kashiwagi K."/>
            <person name="Fujiwake S."/>
            <person name="Inoue K."/>
            <person name="Togawa Y."/>
            <person name="Izawa M."/>
            <person name="Ohara E."/>
            <person name="Watahiki M."/>
            <person name="Yoneda Y."/>
            <person name="Ishikawa T."/>
            <person name="Ozawa K."/>
            <person name="Tanaka T."/>
            <person name="Matsuura S."/>
            <person name="Kawai J."/>
            <person name="Okazaki Y."/>
            <person name="Muramatsu M."/>
            <person name="Inoue Y."/>
            <person name="Kira A."/>
            <person name="Hayashizaki Y."/>
        </authorList>
    </citation>
    <scope>NUCLEOTIDE SEQUENCE</scope>
    <source>
        <strain evidence="3">C57BL/6J</strain>
        <tissue evidence="3">Thymus</tissue>
    </source>
</reference>
<keyword evidence="2" id="KW-0732">Signal</keyword>
<evidence type="ECO:0000313" key="4">
    <source>
        <dbReference type="MGI" id="MGI:1916196"/>
    </source>
</evidence>
<dbReference type="EMBL" id="AK161750">
    <property type="protein sequence ID" value="BAE36557.1"/>
    <property type="molecule type" value="mRNA"/>
</dbReference>
<reference evidence="3" key="5">
    <citation type="journal article" date="2002" name="Nature">
        <title>Analysis of the mouse transcriptome based on functional annotation of 60,770 full-length cDNAs.</title>
        <authorList>
            <consortium name="The FANTOM Consortium and the RIKEN Genome Exploration Research Group Phase I and II Team"/>
        </authorList>
    </citation>
    <scope>NUCLEOTIDE SEQUENCE</scope>
    <source>
        <strain evidence="3">C57BL/6J</strain>
        <tissue evidence="3">Thymus</tissue>
    </source>
</reference>
<feature type="region of interest" description="Disordered" evidence="1">
    <location>
        <begin position="33"/>
        <end position="60"/>
    </location>
</feature>
<dbReference type="AlphaFoldDB" id="Q3TSW8"/>
<evidence type="ECO:0000256" key="2">
    <source>
        <dbReference type="SAM" id="SignalP"/>
    </source>
</evidence>
<name>Q3TSW8_MOUSE</name>
<evidence type="ECO:0000256" key="1">
    <source>
        <dbReference type="SAM" id="MobiDB-lite"/>
    </source>
</evidence>
<feature type="signal peptide" evidence="2">
    <location>
        <begin position="1"/>
        <end position="19"/>
    </location>
</feature>
<sequence length="128" mass="14112">MILLWLPVMLGLSPKPCAGHRADNRRTNPALCWKAGRGQLTSSPPSPDPTVSEGSNRSSVISAHTGPELLRHQGPALLLRRVLSGLSQGWTQWPSSLFLSRESGQEFRTNQRLLAAPILWQFQGFFSP</sequence>
<protein>
    <submittedName>
        <fullName evidence="3">Uncharacterized protein</fullName>
    </submittedName>
</protein>
<reference evidence="3" key="2">
    <citation type="journal article" date="2000" name="Genome Res.">
        <title>Normalization and subtraction of cap-trapper-selected cDNAs to prepare full-length cDNA libraries for rapid discovery of new genes.</title>
        <authorList>
            <person name="Carninci P."/>
            <person name="Shibata Y."/>
            <person name="Hayatsu N."/>
            <person name="Sugahara Y."/>
            <person name="Shibata K."/>
            <person name="Itoh M."/>
            <person name="Konno H."/>
            <person name="Okazaki Y."/>
            <person name="Muramatsu M."/>
            <person name="Hayashizaki Y."/>
        </authorList>
    </citation>
    <scope>NUCLEOTIDE SEQUENCE</scope>
    <source>
        <strain evidence="3">C57BL/6J</strain>
        <tissue evidence="3">Thymus</tissue>
    </source>
</reference>
<reference evidence="3" key="8">
    <citation type="journal article" date="2005" name="Science">
        <title>Antisense Transcription in the Mammalian Transcriptome.</title>
        <authorList>
            <consortium name="RIKEN Genome Exploration Research Group and Genome Science Group (Genome Network Project Core Group) and the FANTOM Consortium"/>
        </authorList>
    </citation>
    <scope>NUCLEOTIDE SEQUENCE</scope>
    <source>
        <strain evidence="3">C57BL/6J</strain>
        <tissue evidence="3">Thymus</tissue>
    </source>
</reference>
<dbReference type="AGR" id="MGI:1916196"/>
<feature type="chain" id="PRO_5009970797" evidence="2">
    <location>
        <begin position="20"/>
        <end position="128"/>
    </location>
</feature>
<reference evidence="3" key="6">
    <citation type="submission" date="2004-04" db="EMBL/GenBank/DDBJ databases">
        <authorList>
            <person name="Arakawa T."/>
            <person name="Carninci P."/>
            <person name="Fukuda S."/>
            <person name="Hashizume W."/>
            <person name="Hayashida K."/>
            <person name="Hori F."/>
            <person name="Iida J."/>
            <person name="Imamura K."/>
            <person name="Imotani K."/>
            <person name="Itoh M."/>
            <person name="Kanagawa S."/>
            <person name="Kawai J."/>
            <person name="Kojima M."/>
            <person name="Konno H."/>
            <person name="Murata M."/>
            <person name="Nakamura M."/>
            <person name="Ninomiya N."/>
            <person name="Nishiyori H."/>
            <person name="Nomura K."/>
            <person name="Ohno M."/>
            <person name="Sakazume N."/>
            <person name="Sano H."/>
            <person name="Sasaki D."/>
            <person name="Shibata K."/>
            <person name="Shiraki T."/>
            <person name="Tagami M."/>
            <person name="Tagami Y."/>
            <person name="Waki K."/>
            <person name="Watahiki A."/>
            <person name="Muramatsu M."/>
            <person name="Hayashizaki Y."/>
        </authorList>
    </citation>
    <scope>NUCLEOTIDE SEQUENCE</scope>
    <source>
        <strain evidence="3">C57BL/6J</strain>
        <tissue evidence="3">Thymus</tissue>
    </source>
</reference>
<reference evidence="3" key="4">
    <citation type="journal article" date="2001" name="Nature">
        <title>Functional annotation of a full-length mouse cDNA collection.</title>
        <authorList>
            <consortium name="The RIKEN Genome Exploration Research Group Phase II Team and the FANTOM Consortium"/>
        </authorList>
    </citation>
    <scope>NUCLEOTIDE SEQUENCE</scope>
    <source>
        <strain evidence="3">C57BL/6J</strain>
        <tissue evidence="3">Thymus</tissue>
    </source>
</reference>
<evidence type="ECO:0000313" key="3">
    <source>
        <dbReference type="EMBL" id="BAE36557.1"/>
    </source>
</evidence>
<gene>
    <name evidence="4" type="primary">1500002C15Rik</name>
</gene>
<reference evidence="3" key="7">
    <citation type="journal article" date="2005" name="Science">
        <title>The Transcriptional Landscape of the Mammalian Genome.</title>
        <authorList>
            <consortium name="The FANTOM Consortium"/>
            <consortium name="Riken Genome Exploration Research Group and Genome Science Group (Genome Network Project Core Group)"/>
        </authorList>
    </citation>
    <scope>NUCLEOTIDE SEQUENCE</scope>
    <source>
        <strain evidence="3">C57BL/6J</strain>
        <tissue evidence="3">Thymus</tissue>
    </source>
</reference>